<dbReference type="InterPro" id="IPR006059">
    <property type="entry name" value="SBP"/>
</dbReference>
<keyword evidence="9" id="KW-1185">Reference proteome</keyword>
<feature type="chain" id="PRO_5045402016" description="Probable sugar-binding periplasmic protein" evidence="7">
    <location>
        <begin position="19"/>
        <end position="425"/>
    </location>
</feature>
<dbReference type="SUPFAM" id="SSF53850">
    <property type="entry name" value="Periplasmic binding protein-like II"/>
    <property type="match status" value="1"/>
</dbReference>
<dbReference type="PANTHER" id="PTHR43649">
    <property type="entry name" value="ARABINOSE-BINDING PROTEIN-RELATED"/>
    <property type="match status" value="1"/>
</dbReference>
<evidence type="ECO:0000256" key="5">
    <source>
        <dbReference type="ARBA" id="ARBA00049629"/>
    </source>
</evidence>
<protein>
    <recommendedName>
        <fullName evidence="6">Probable sugar-binding periplasmic protein</fullName>
    </recommendedName>
</protein>
<evidence type="ECO:0000256" key="2">
    <source>
        <dbReference type="ARBA" id="ARBA00008520"/>
    </source>
</evidence>
<evidence type="ECO:0000313" key="9">
    <source>
        <dbReference type="Proteomes" id="UP000809431"/>
    </source>
</evidence>
<dbReference type="Proteomes" id="UP000809431">
    <property type="component" value="Unassembled WGS sequence"/>
</dbReference>
<evidence type="ECO:0000256" key="6">
    <source>
        <dbReference type="ARBA" id="ARBA00049753"/>
    </source>
</evidence>
<sequence>MRRLPALLLALATGSAGAADIEVLHWWTSPGEARAVQALRQRVNAAGYRWNDFSVIGGGGENALNVLRTRARLDNLPTAAAGGGAQVQEWNRQGLLGDISATVGAQDWSSVLPPELDAVVKVGPRYVAVPLGVARINMLWSNAAVLRKVGGEPPQNWAAFFPLAEKLRRAGVVPLAVGQQNWQLATLLEAIILAEAGPERYRDIFVTPVLGASRDPRFVHALSVFKRLKPFTDAHGGPDWSQVAAEVVNGRAAMTVLGDWAKGEFSASGKQAGRDYLCTAAPGSATAFSFDADLLVMFAPSGGAPQQQAQQDLAKIAMSKDTQEAFNFYKGNIPARTDVTLERYDACARLSARAFADSARRNTLVPSWAHNMALNDAARTAVFGVVGRFWRAPAMTAEQAALQIEAAIAAAGMPQRGTTPLEPRG</sequence>
<name>A0ABS2BKP9_9NEIS</name>
<dbReference type="InterPro" id="IPR050490">
    <property type="entry name" value="Bact_solute-bd_prot1"/>
</dbReference>
<dbReference type="EMBL" id="JAESND010000004">
    <property type="protein sequence ID" value="MBM3116184.1"/>
    <property type="molecule type" value="Genomic_DNA"/>
</dbReference>
<evidence type="ECO:0000256" key="4">
    <source>
        <dbReference type="ARBA" id="ARBA00022729"/>
    </source>
</evidence>
<comment type="subcellular location">
    <subcellularLocation>
        <location evidence="1">Periplasm</location>
    </subcellularLocation>
</comment>
<evidence type="ECO:0000256" key="1">
    <source>
        <dbReference type="ARBA" id="ARBA00004418"/>
    </source>
</evidence>
<comment type="function">
    <text evidence="5">Part of a binding-protein-dependent transport system for a sugar.</text>
</comment>
<organism evidence="8 9">
    <name type="scientific">Jeongeupia naejangsanensis</name>
    <dbReference type="NCBI Taxonomy" id="613195"/>
    <lineage>
        <taxon>Bacteria</taxon>
        <taxon>Pseudomonadati</taxon>
        <taxon>Pseudomonadota</taxon>
        <taxon>Betaproteobacteria</taxon>
        <taxon>Neisseriales</taxon>
        <taxon>Chitinibacteraceae</taxon>
        <taxon>Jeongeupia</taxon>
    </lineage>
</organism>
<dbReference type="Pfam" id="PF13416">
    <property type="entry name" value="SBP_bac_8"/>
    <property type="match status" value="1"/>
</dbReference>
<evidence type="ECO:0000313" key="8">
    <source>
        <dbReference type="EMBL" id="MBM3116184.1"/>
    </source>
</evidence>
<feature type="signal peptide" evidence="7">
    <location>
        <begin position="1"/>
        <end position="18"/>
    </location>
</feature>
<gene>
    <name evidence="8" type="ORF">JMJ54_10085</name>
</gene>
<dbReference type="RefSeq" id="WP_203538319.1">
    <property type="nucleotide sequence ID" value="NZ_JAESND010000004.1"/>
</dbReference>
<comment type="caution">
    <text evidence="8">The sequence shown here is derived from an EMBL/GenBank/DDBJ whole genome shotgun (WGS) entry which is preliminary data.</text>
</comment>
<proteinExistence type="inferred from homology"/>
<reference evidence="8 9" key="1">
    <citation type="submission" date="2021-01" db="EMBL/GenBank/DDBJ databases">
        <title>Draft Genome Sequence and Polyhydroxyalkanoate Biosynthetic Potential of Jeongeupia naejangsanensis Type Strain DSM 24253.</title>
        <authorList>
            <person name="Turrini P."/>
            <person name="Artuso I."/>
            <person name="Lugli G.A."/>
            <person name="Frangipani E."/>
            <person name="Ventura M."/>
            <person name="Visca P."/>
        </authorList>
    </citation>
    <scope>NUCLEOTIDE SEQUENCE [LARGE SCALE GENOMIC DNA]</scope>
    <source>
        <strain evidence="8 9">DSM 24253</strain>
    </source>
</reference>
<evidence type="ECO:0000256" key="7">
    <source>
        <dbReference type="SAM" id="SignalP"/>
    </source>
</evidence>
<comment type="similarity">
    <text evidence="2">Belongs to the bacterial solute-binding protein 1 family.</text>
</comment>
<dbReference type="Gene3D" id="3.40.190.10">
    <property type="entry name" value="Periplasmic binding protein-like II"/>
    <property type="match status" value="2"/>
</dbReference>
<keyword evidence="4 7" id="KW-0732">Signal</keyword>
<dbReference type="PANTHER" id="PTHR43649:SF28">
    <property type="entry name" value="BINDING PROTEIN COMPONENT OF ABC SUGAR TRANSPORTER-RELATED"/>
    <property type="match status" value="1"/>
</dbReference>
<accession>A0ABS2BKP9</accession>
<keyword evidence="3" id="KW-0813">Transport</keyword>
<evidence type="ECO:0000256" key="3">
    <source>
        <dbReference type="ARBA" id="ARBA00022448"/>
    </source>
</evidence>